<reference evidence="1 2" key="1">
    <citation type="submission" date="2022-04" db="EMBL/GenBank/DDBJ databases">
        <title>Genome diversity in the genus Frankia.</title>
        <authorList>
            <person name="Carlos-Shanley C."/>
            <person name="Hahn D."/>
        </authorList>
    </citation>
    <scope>NUCLEOTIDE SEQUENCE [LARGE SCALE GENOMIC DNA]</scope>
    <source>
        <strain evidence="1 2">Ag45/Mut15</strain>
    </source>
</reference>
<evidence type="ECO:0000313" key="2">
    <source>
        <dbReference type="Proteomes" id="UP001201873"/>
    </source>
</evidence>
<dbReference type="PANTHER" id="PTHR48050">
    <property type="entry name" value="STEROL 3-BETA-GLUCOSYLTRANSFERASE"/>
    <property type="match status" value="1"/>
</dbReference>
<dbReference type="RefSeq" id="WP_248825844.1">
    <property type="nucleotide sequence ID" value="NZ_JALKFT010000019.1"/>
</dbReference>
<sequence>MSRVLFVVPPLTGHVNPAIGVAGELAARGHEVAIAGHLDVIGHLIPAGMTVFGLPDLPGDADREAVVARSRGLRGPASLKFLWEEFLLPLNTAMIPAIEQIVARFHPDAIVADQQAIGAALVARRHGLHWATLATTSAELDDPYGVLAGLGQWVRGLLRDFQLTHGLTSADADAVDLRFSDELVIVFSVADLLRRPDTPQPSVAPRNTVFVGSATGGLRVASTPFPWEWLDPRRAAVLVSLGTVTREAGGRFLRAAAEGLLTLTDRVQAIVVAPPGLIDDLNAPDDLLVTESVPQIELMSRLSAVVCHAGNNTVCEALTHGLPLVVAPVRDDQPIIAEQVVRTGAGVRIKFGRAGASNVRAAVSAVLDDPIHRLAAERLRDAFRLAGGVAAAADHVEKLVA</sequence>
<dbReference type="EMBL" id="JALKFT010000019">
    <property type="protein sequence ID" value="MCK9877625.1"/>
    <property type="molecule type" value="Genomic_DNA"/>
</dbReference>
<name>A0ABT0K1E1_9ACTN</name>
<dbReference type="Proteomes" id="UP001201873">
    <property type="component" value="Unassembled WGS sequence"/>
</dbReference>
<accession>A0ABT0K1E1</accession>
<proteinExistence type="predicted"/>
<dbReference type="PANTHER" id="PTHR48050:SF13">
    <property type="entry name" value="STEROL 3-BETA-GLUCOSYLTRANSFERASE UGT80A2"/>
    <property type="match status" value="1"/>
</dbReference>
<evidence type="ECO:0000313" key="1">
    <source>
        <dbReference type="EMBL" id="MCK9877625.1"/>
    </source>
</evidence>
<dbReference type="InterPro" id="IPR050426">
    <property type="entry name" value="Glycosyltransferase_28"/>
</dbReference>
<keyword evidence="2" id="KW-1185">Reference proteome</keyword>
<comment type="caution">
    <text evidence="1">The sequence shown here is derived from an EMBL/GenBank/DDBJ whole genome shotgun (WGS) entry which is preliminary data.</text>
</comment>
<organism evidence="1 2">
    <name type="scientific">Frankia umida</name>
    <dbReference type="NCBI Taxonomy" id="573489"/>
    <lineage>
        <taxon>Bacteria</taxon>
        <taxon>Bacillati</taxon>
        <taxon>Actinomycetota</taxon>
        <taxon>Actinomycetes</taxon>
        <taxon>Frankiales</taxon>
        <taxon>Frankiaceae</taxon>
        <taxon>Frankia</taxon>
    </lineage>
</organism>
<dbReference type="CDD" id="cd03784">
    <property type="entry name" value="GT1_Gtf-like"/>
    <property type="match status" value="1"/>
</dbReference>
<dbReference type="InterPro" id="IPR002213">
    <property type="entry name" value="UDP_glucos_trans"/>
</dbReference>
<dbReference type="SUPFAM" id="SSF53756">
    <property type="entry name" value="UDP-Glycosyltransferase/glycogen phosphorylase"/>
    <property type="match status" value="1"/>
</dbReference>
<protein>
    <submittedName>
        <fullName evidence="1">Glycosyltransferase</fullName>
    </submittedName>
</protein>
<dbReference type="Gene3D" id="3.40.50.2000">
    <property type="entry name" value="Glycogen Phosphorylase B"/>
    <property type="match status" value="2"/>
</dbReference>
<dbReference type="Pfam" id="PF00201">
    <property type="entry name" value="UDPGT"/>
    <property type="match status" value="1"/>
</dbReference>
<gene>
    <name evidence="1" type="ORF">MXD59_17900</name>
</gene>